<dbReference type="InterPro" id="IPR001173">
    <property type="entry name" value="Glyco_trans_2-like"/>
</dbReference>
<dbReference type="GO" id="GO:0016020">
    <property type="term" value="C:membrane"/>
    <property type="evidence" value="ECO:0007669"/>
    <property type="project" value="UniProtKB-SubCell"/>
</dbReference>
<keyword evidence="3" id="KW-0808">Transferase</keyword>
<dbReference type="PANTHER" id="PTHR43867">
    <property type="entry name" value="CELLULOSE SYNTHASE CATALYTIC SUBUNIT A [UDP-FORMING]"/>
    <property type="match status" value="1"/>
</dbReference>
<dbReference type="InterPro" id="IPR029044">
    <property type="entry name" value="Nucleotide-diphossugar_trans"/>
</dbReference>
<dbReference type="Proteomes" id="UP001161017">
    <property type="component" value="Unassembled WGS sequence"/>
</dbReference>
<evidence type="ECO:0000313" key="9">
    <source>
        <dbReference type="EMBL" id="MDI1484920.1"/>
    </source>
</evidence>
<evidence type="ECO:0000256" key="5">
    <source>
        <dbReference type="ARBA" id="ARBA00022989"/>
    </source>
</evidence>
<keyword evidence="4 7" id="KW-0812">Transmembrane</keyword>
<feature type="domain" description="Glycosyltransferase 2-like" evidence="8">
    <location>
        <begin position="77"/>
        <end position="187"/>
    </location>
</feature>
<evidence type="ECO:0000313" key="10">
    <source>
        <dbReference type="Proteomes" id="UP001161017"/>
    </source>
</evidence>
<dbReference type="AlphaFoldDB" id="A0AA43TS53"/>
<dbReference type="SUPFAM" id="SSF53448">
    <property type="entry name" value="Nucleotide-diphospho-sugar transferases"/>
    <property type="match status" value="1"/>
</dbReference>
<dbReference type="Gene3D" id="3.90.550.10">
    <property type="entry name" value="Spore Coat Polysaccharide Biosynthesis Protein SpsA, Chain A"/>
    <property type="match status" value="1"/>
</dbReference>
<dbReference type="Pfam" id="PF00535">
    <property type="entry name" value="Glycos_transf_2"/>
    <property type="match status" value="1"/>
</dbReference>
<reference evidence="9" key="1">
    <citation type="journal article" date="2023" name="Genome Biol. Evol.">
        <title>First Whole Genome Sequence and Flow Cytometry Genome Size Data for the Lichen-Forming Fungus Ramalina farinacea (Ascomycota).</title>
        <authorList>
            <person name="Llewellyn T."/>
            <person name="Mian S."/>
            <person name="Hill R."/>
            <person name="Leitch I.J."/>
            <person name="Gaya E."/>
        </authorList>
    </citation>
    <scope>NUCLEOTIDE SEQUENCE</scope>
    <source>
        <strain evidence="9">LIQ254RAFAR</strain>
    </source>
</reference>
<keyword evidence="6 7" id="KW-0472">Membrane</keyword>
<comment type="subcellular location">
    <subcellularLocation>
        <location evidence="1">Membrane</location>
        <topology evidence="1">Multi-pass membrane protein</topology>
    </subcellularLocation>
</comment>
<protein>
    <recommendedName>
        <fullName evidence="8">Glycosyltransferase 2-like domain-containing protein</fullName>
    </recommendedName>
</protein>
<evidence type="ECO:0000256" key="7">
    <source>
        <dbReference type="SAM" id="Phobius"/>
    </source>
</evidence>
<evidence type="ECO:0000256" key="3">
    <source>
        <dbReference type="ARBA" id="ARBA00022679"/>
    </source>
</evidence>
<name>A0AA43TS53_9LECA</name>
<organism evidence="9 10">
    <name type="scientific">Ramalina farinacea</name>
    <dbReference type="NCBI Taxonomy" id="258253"/>
    <lineage>
        <taxon>Eukaryota</taxon>
        <taxon>Fungi</taxon>
        <taxon>Dikarya</taxon>
        <taxon>Ascomycota</taxon>
        <taxon>Pezizomycotina</taxon>
        <taxon>Lecanoromycetes</taxon>
        <taxon>OSLEUM clade</taxon>
        <taxon>Lecanoromycetidae</taxon>
        <taxon>Lecanorales</taxon>
        <taxon>Lecanorineae</taxon>
        <taxon>Ramalinaceae</taxon>
        <taxon>Ramalina</taxon>
    </lineage>
</organism>
<keyword evidence="5 7" id="KW-1133">Transmembrane helix</keyword>
<proteinExistence type="predicted"/>
<keyword evidence="2" id="KW-0328">Glycosyltransferase</keyword>
<gene>
    <name evidence="9" type="ORF">OHK93_000054</name>
</gene>
<accession>A0AA43TS53</accession>
<evidence type="ECO:0000256" key="2">
    <source>
        <dbReference type="ARBA" id="ARBA00022676"/>
    </source>
</evidence>
<comment type="caution">
    <text evidence="9">The sequence shown here is derived from an EMBL/GenBank/DDBJ whole genome shotgun (WGS) entry which is preliminary data.</text>
</comment>
<evidence type="ECO:0000256" key="6">
    <source>
        <dbReference type="ARBA" id="ARBA00023136"/>
    </source>
</evidence>
<dbReference type="PANTHER" id="PTHR43867:SF2">
    <property type="entry name" value="CELLULOSE SYNTHASE CATALYTIC SUBUNIT A [UDP-FORMING]"/>
    <property type="match status" value="1"/>
</dbReference>
<dbReference type="EMBL" id="JAPUFD010000001">
    <property type="protein sequence ID" value="MDI1484920.1"/>
    <property type="molecule type" value="Genomic_DNA"/>
</dbReference>
<evidence type="ECO:0000256" key="4">
    <source>
        <dbReference type="ARBA" id="ARBA00022692"/>
    </source>
</evidence>
<sequence>MYDRGVVELASIKHRLLTILPLSSLLSASTLLLYFAYRLKTLVLTDKIVNDPLAVLNSSLYFVTELGLFYVETVKHTAEAACAIEYPSDHFRVIVSDDAKSDELAASMRDLAKTNENLYYTARVRGKVHHFKAGNLNHCLSYTESLPGTTGTFIGALDADMIPDPQWLRALLPHMLRNPKLALAQPPQASALSPLKASASAPASMDVLTHLA</sequence>
<evidence type="ECO:0000259" key="8">
    <source>
        <dbReference type="Pfam" id="PF00535"/>
    </source>
</evidence>
<dbReference type="GO" id="GO:0016757">
    <property type="term" value="F:glycosyltransferase activity"/>
    <property type="evidence" value="ECO:0007669"/>
    <property type="project" value="UniProtKB-KW"/>
</dbReference>
<dbReference type="InterPro" id="IPR050321">
    <property type="entry name" value="Glycosyltr_2/OpgH_subfam"/>
</dbReference>
<keyword evidence="10" id="KW-1185">Reference proteome</keyword>
<evidence type="ECO:0000256" key="1">
    <source>
        <dbReference type="ARBA" id="ARBA00004141"/>
    </source>
</evidence>
<feature type="transmembrane region" description="Helical" evidence="7">
    <location>
        <begin position="16"/>
        <end position="37"/>
    </location>
</feature>